<comment type="caution">
    <text evidence="1">The sequence shown here is derived from an EMBL/GenBank/DDBJ whole genome shotgun (WGS) entry which is preliminary data.</text>
</comment>
<gene>
    <name evidence="1" type="ORF">S01H4_43064</name>
</gene>
<protein>
    <recommendedName>
        <fullName evidence="2">Inositol monophosphatase</fullName>
    </recommendedName>
</protein>
<sequence>MRQIGAASLELCYVACGRTESFLMTGVNPWDVSAGTLIVTEAGGKVT</sequence>
<organism evidence="1">
    <name type="scientific">marine sediment metagenome</name>
    <dbReference type="NCBI Taxonomy" id="412755"/>
    <lineage>
        <taxon>unclassified sequences</taxon>
        <taxon>metagenomes</taxon>
        <taxon>ecological metagenomes</taxon>
    </lineage>
</organism>
<accession>X1CI23</accession>
<reference evidence="1" key="1">
    <citation type="journal article" date="2014" name="Front. Microbiol.">
        <title>High frequency of phylogenetically diverse reductive dehalogenase-homologous genes in deep subseafloor sedimentary metagenomes.</title>
        <authorList>
            <person name="Kawai M."/>
            <person name="Futagami T."/>
            <person name="Toyoda A."/>
            <person name="Takaki Y."/>
            <person name="Nishi S."/>
            <person name="Hori S."/>
            <person name="Arai W."/>
            <person name="Tsubouchi T."/>
            <person name="Morono Y."/>
            <person name="Uchiyama I."/>
            <person name="Ito T."/>
            <person name="Fujiyama A."/>
            <person name="Inagaki F."/>
            <person name="Takami H."/>
        </authorList>
    </citation>
    <scope>NUCLEOTIDE SEQUENCE</scope>
    <source>
        <strain evidence="1">Expedition CK06-06</strain>
    </source>
</reference>
<proteinExistence type="predicted"/>
<dbReference type="Gene3D" id="3.40.190.80">
    <property type="match status" value="1"/>
</dbReference>
<evidence type="ECO:0008006" key="2">
    <source>
        <dbReference type="Google" id="ProtNLM"/>
    </source>
</evidence>
<evidence type="ECO:0000313" key="1">
    <source>
        <dbReference type="EMBL" id="GAG95898.1"/>
    </source>
</evidence>
<dbReference type="InterPro" id="IPR000760">
    <property type="entry name" value="Inositol_monophosphatase-like"/>
</dbReference>
<dbReference type="EMBL" id="BART01023716">
    <property type="protein sequence ID" value="GAG95898.1"/>
    <property type="molecule type" value="Genomic_DNA"/>
</dbReference>
<dbReference type="SUPFAM" id="SSF56655">
    <property type="entry name" value="Carbohydrate phosphatase"/>
    <property type="match status" value="1"/>
</dbReference>
<dbReference type="AlphaFoldDB" id="X1CI23"/>
<name>X1CI23_9ZZZZ</name>
<dbReference type="PANTHER" id="PTHR20854">
    <property type="entry name" value="INOSITOL MONOPHOSPHATASE"/>
    <property type="match status" value="1"/>
</dbReference>
<dbReference type="PANTHER" id="PTHR20854:SF4">
    <property type="entry name" value="INOSITOL-1-MONOPHOSPHATASE-RELATED"/>
    <property type="match status" value="1"/>
</dbReference>
<feature type="non-terminal residue" evidence="1">
    <location>
        <position position="47"/>
    </location>
</feature>
<dbReference type="GO" id="GO:0008934">
    <property type="term" value="F:inositol monophosphate 1-phosphatase activity"/>
    <property type="evidence" value="ECO:0007669"/>
    <property type="project" value="TreeGrafter"/>
</dbReference>
<dbReference type="GO" id="GO:0007165">
    <property type="term" value="P:signal transduction"/>
    <property type="evidence" value="ECO:0007669"/>
    <property type="project" value="TreeGrafter"/>
</dbReference>
<dbReference type="Pfam" id="PF00459">
    <property type="entry name" value="Inositol_P"/>
    <property type="match status" value="1"/>
</dbReference>
<dbReference type="GO" id="GO:0006020">
    <property type="term" value="P:inositol metabolic process"/>
    <property type="evidence" value="ECO:0007669"/>
    <property type="project" value="TreeGrafter"/>
</dbReference>